<dbReference type="EMBL" id="JARPOI010000015">
    <property type="protein sequence ID" value="KAJ9153712.1"/>
    <property type="molecule type" value="Genomic_DNA"/>
</dbReference>
<feature type="coiled-coil region" evidence="1">
    <location>
        <begin position="441"/>
        <end position="475"/>
    </location>
</feature>
<name>A0ABQ9L1U1_HEVBR</name>
<feature type="compositionally biased region" description="Low complexity" evidence="2">
    <location>
        <begin position="96"/>
        <end position="115"/>
    </location>
</feature>
<feature type="region of interest" description="Disordered" evidence="2">
    <location>
        <begin position="949"/>
        <end position="1008"/>
    </location>
</feature>
<proteinExistence type="predicted"/>
<dbReference type="PANTHER" id="PTHR35116:SF2">
    <property type="entry name" value="ATP-DEPENDENT HELICASE FAMILY PROTEIN-RELATED"/>
    <property type="match status" value="1"/>
</dbReference>
<evidence type="ECO:0000256" key="2">
    <source>
        <dbReference type="SAM" id="MobiDB-lite"/>
    </source>
</evidence>
<feature type="region of interest" description="Disordered" evidence="2">
    <location>
        <begin position="1"/>
        <end position="127"/>
    </location>
</feature>
<keyword evidence="1" id="KW-0175">Coiled coil</keyword>
<organism evidence="4 5">
    <name type="scientific">Hevea brasiliensis</name>
    <name type="common">Para rubber tree</name>
    <name type="synonym">Siphonia brasiliensis</name>
    <dbReference type="NCBI Taxonomy" id="3981"/>
    <lineage>
        <taxon>Eukaryota</taxon>
        <taxon>Viridiplantae</taxon>
        <taxon>Streptophyta</taxon>
        <taxon>Embryophyta</taxon>
        <taxon>Tracheophyta</taxon>
        <taxon>Spermatophyta</taxon>
        <taxon>Magnoliopsida</taxon>
        <taxon>eudicotyledons</taxon>
        <taxon>Gunneridae</taxon>
        <taxon>Pentapetalae</taxon>
        <taxon>rosids</taxon>
        <taxon>fabids</taxon>
        <taxon>Malpighiales</taxon>
        <taxon>Euphorbiaceae</taxon>
        <taxon>Crotonoideae</taxon>
        <taxon>Micrandreae</taxon>
        <taxon>Hevea</taxon>
    </lineage>
</organism>
<dbReference type="Pfam" id="PF25029">
    <property type="entry name" value="MOM1"/>
    <property type="match status" value="1"/>
</dbReference>
<gene>
    <name evidence="4" type="ORF">P3X46_027126</name>
</gene>
<feature type="compositionally biased region" description="Polar residues" evidence="2">
    <location>
        <begin position="994"/>
        <end position="1008"/>
    </location>
</feature>
<evidence type="ECO:0000256" key="1">
    <source>
        <dbReference type="SAM" id="Coils"/>
    </source>
</evidence>
<dbReference type="PANTHER" id="PTHR35116">
    <property type="entry name" value="HELICASE PROTEIN MOM1"/>
    <property type="match status" value="1"/>
</dbReference>
<feature type="region of interest" description="Disordered" evidence="2">
    <location>
        <begin position="823"/>
        <end position="843"/>
    </location>
</feature>
<evidence type="ECO:0000259" key="3">
    <source>
        <dbReference type="Pfam" id="PF25029"/>
    </source>
</evidence>
<evidence type="ECO:0000313" key="5">
    <source>
        <dbReference type="Proteomes" id="UP001174677"/>
    </source>
</evidence>
<dbReference type="InterPro" id="IPR056882">
    <property type="entry name" value="MOM1_dom"/>
</dbReference>
<dbReference type="Proteomes" id="UP001174677">
    <property type="component" value="Chromosome 15"/>
</dbReference>
<keyword evidence="5" id="KW-1185">Reference proteome</keyword>
<feature type="compositionally biased region" description="Basic and acidic residues" evidence="2">
    <location>
        <begin position="1"/>
        <end position="17"/>
    </location>
</feature>
<evidence type="ECO:0000313" key="4">
    <source>
        <dbReference type="EMBL" id="KAJ9153712.1"/>
    </source>
</evidence>
<reference evidence="4 5" key="1">
    <citation type="journal article" date="2023" name="Plant Biotechnol. J.">
        <title>Chromosome-level wild Hevea brasiliensis genome provides new tools for genomic-assisted breeding and valuable loci to elevate rubber yield.</title>
        <authorList>
            <person name="Cheng H."/>
            <person name="Song X."/>
            <person name="Hu Y."/>
            <person name="Wu T."/>
            <person name="Yang Q."/>
            <person name="An Z."/>
            <person name="Feng S."/>
            <person name="Deng Z."/>
            <person name="Wu W."/>
            <person name="Zeng X."/>
            <person name="Tu M."/>
            <person name="Wang X."/>
            <person name="Huang H."/>
        </authorList>
    </citation>
    <scope>NUCLEOTIDE SEQUENCE [LARGE SCALE GENOMIC DNA]</scope>
    <source>
        <strain evidence="4">MT/VB/25A 57/8</strain>
    </source>
</reference>
<dbReference type="InterPro" id="IPR039322">
    <property type="entry name" value="MOM1"/>
</dbReference>
<feature type="compositionally biased region" description="Low complexity" evidence="2">
    <location>
        <begin position="50"/>
        <end position="61"/>
    </location>
</feature>
<feature type="compositionally biased region" description="Polar residues" evidence="2">
    <location>
        <begin position="950"/>
        <end position="959"/>
    </location>
</feature>
<accession>A0ABQ9L1U1</accession>
<feature type="domain" description="MOM1 alpha-helical" evidence="3">
    <location>
        <begin position="251"/>
        <end position="374"/>
    </location>
</feature>
<comment type="caution">
    <text evidence="4">The sequence shown here is derived from an EMBL/GenBank/DDBJ whole genome shotgun (WGS) entry which is preliminary data.</text>
</comment>
<dbReference type="Gene3D" id="6.10.250.1310">
    <property type="match status" value="1"/>
</dbReference>
<sequence>MANDTRSSRKVKDDENSNFKGVAGKPSTSSGAETPNTSGLRRSVRETPSTKKTGPSPSSTPKSERFEKRTPKPSVTRVEKQSTPSPLRRSDRGKKQSSSSSAGSKKSNKSSGLSAIKKKLKKEKSVKQLTLQTQEVRKIKKQVINDVQVGKKRLDARAYRALFKQKQKKVNVAGSLGAPSHNMCQSMSGSIVRTPSCNMHQSMSGSIGHLDTIRANHASSNPSLANKLSEVSAISMAMLNERINLLDSQQSSQKDLHLLLKPEIAKLCEILLLPEDVKAMAQSFLEYVMNNHHVSREPETILQAFQISLCWTAASLLKHKLDHKGSLALAQHHLNFYCKKEEADSVYSILRCLKKMFLYHTGNFNLDCAAKISESLINLPNKDCSHARSSHPAPSSAKKVKVGFEDLGHGQEFLDDRVLSHLGLARQDFSKSIKDVKKKCDKQLRKLLLKQKKEKEEHERKYKEEKAQLENNKKTDAAVVRLHSNSSMRTDKLKLLDIEYEKKFEEFERRMEICHKNLEAIHLVARNELEEGKVCWVDGVKSWAKMELINKLPSNETGHNQENAVFLNSHLKEKNVEGNQSMQDGVVLLEVPETVSSNDEDIVPGELYSNEQIPDHVKSDMLDGETPLRTSRVLSLRDGSENVDSVNAPSSEEQMQTFNGATLKVSARNLPIEVRENVNSSGSLENMGAPEIASSEAIDDGNIILREKDEVHDVTFDNAAGVDQQDGVVGIVNQDPYSNATAGDLKNGNVSLGLPESGSNKVVGDKTAKQKEGKVLVDNTIGNKNSDFSDKMAGVGQQNGEASSGVPDQQDGVVSVVNQDPCSNTTAGERKNGKVSSGLPESFSNKVVGDKTAKQKDGKVLVDNTIGNENSDFSDKMAGVGQQNVEASSVVPDQQDGVDYIVNQDPYSNTTAGNWKNGKVSSGLLESVSNKVVGDKTAKQKDGKVLVDNTIGNENSDFSNKMAGVGPSGGPETSQGEAVVDGETGKQQDGKVQANETVDNQDSQSLDRTAGVNQQDLELPSGVVENASGQVVEGASTGMGNDGAYCMASSSSTSVHLQDGVISSQVLENVPKEVVDGGSSGREVNGVPDVASFNDTRVVQQDRVIPIINEVNHPQELYLVSSPAIQPEPALAQDVPVPLNQALQEESPIPTVSARLQDGIASGSGNNNSLQQVETSVPHTDDVLVSNQSNSNTSVVEHVQEVPLLPSTDSACSLDAMDFPSASGIEHQPGREDHITGNMADSSMQIVVDPVEYSNEVVSHPVTHLAHHLPSEIPLGRSGMHASDTRTVPISSGVNNRTAQTIPPFQVPPLPLYHDPLQIELERLRKETDQIINTHEDTKLRLKSDCEKEIEEVVAQIRRKYEIKLQETESEFILKKKELDTYHNKVLMNKILAEAFKSKCMDAKPSSAASKQQEVASTFMQQLIQPSSQPTAQWSAIVTGLSSAFPPAGSPQIAASSSRGAAPSLQGVHHSSELFLGALSRPPLISSISPGTGNLQIGGEIRAPAPHLQPCRPSASTVATNLSSLSVGMPSQQMPSNTLTTSAAPPQLPLRSQLSVNAHNFTHLPETAGTLPALSSSSLSAFEFLMNVHNQTDTNSCSPYGLILQRDLGSNSDLWLPNNTRTNVACPTEVVCLSDDD</sequence>
<feature type="compositionally biased region" description="Polar residues" evidence="2">
    <location>
        <begin position="26"/>
        <end position="40"/>
    </location>
</feature>
<protein>
    <recommendedName>
        <fullName evidence="3">MOM1 alpha-helical domain-containing protein</fullName>
    </recommendedName>
</protein>